<gene>
    <name evidence="9" type="ORF">CALMAC_LOCUS20755</name>
</gene>
<name>A0A653DX98_CALMS</name>
<dbReference type="InterPro" id="IPR026082">
    <property type="entry name" value="ABCA"/>
</dbReference>
<dbReference type="Proteomes" id="UP000410492">
    <property type="component" value="Unassembled WGS sequence"/>
</dbReference>
<keyword evidence="3 7" id="KW-0812">Transmembrane</keyword>
<dbReference type="PANTHER" id="PTHR19229:SF36">
    <property type="entry name" value="ATP-BINDING CASSETTE SUB-FAMILY A MEMBER 2"/>
    <property type="match status" value="1"/>
</dbReference>
<dbReference type="PANTHER" id="PTHR19229">
    <property type="entry name" value="ATP-BINDING CASSETTE TRANSPORTER SUBFAMILY A ABCA"/>
    <property type="match status" value="1"/>
</dbReference>
<evidence type="ECO:0000256" key="4">
    <source>
        <dbReference type="ARBA" id="ARBA00022737"/>
    </source>
</evidence>
<accession>A0A653DX98</accession>
<protein>
    <recommendedName>
        <fullName evidence="8">ABC-2 type transporter transmembrane domain-containing protein</fullName>
    </recommendedName>
</protein>
<keyword evidence="6 7" id="KW-0472">Membrane</keyword>
<proteinExistence type="predicted"/>
<evidence type="ECO:0000256" key="1">
    <source>
        <dbReference type="ARBA" id="ARBA00004141"/>
    </source>
</evidence>
<evidence type="ECO:0000256" key="3">
    <source>
        <dbReference type="ARBA" id="ARBA00022692"/>
    </source>
</evidence>
<comment type="subcellular location">
    <subcellularLocation>
        <location evidence="1">Membrane</location>
        <topology evidence="1">Multi-pass membrane protein</topology>
    </subcellularLocation>
</comment>
<keyword evidence="2" id="KW-0813">Transport</keyword>
<evidence type="ECO:0000256" key="7">
    <source>
        <dbReference type="SAM" id="Phobius"/>
    </source>
</evidence>
<feature type="transmembrane region" description="Helical" evidence="7">
    <location>
        <begin position="20"/>
        <end position="41"/>
    </location>
</feature>
<dbReference type="AlphaFoldDB" id="A0A653DX98"/>
<dbReference type="InterPro" id="IPR013525">
    <property type="entry name" value="ABC2_TM"/>
</dbReference>
<feature type="transmembrane region" description="Helical" evidence="7">
    <location>
        <begin position="61"/>
        <end position="82"/>
    </location>
</feature>
<keyword evidence="5 7" id="KW-1133">Transmembrane helix</keyword>
<sequence length="142" mass="16188">MEVFFQEFMKIMGLTTTLYWTSWFLQVFFHLFIIVIIYVTILMQPIFEEYTVIESSSASLILFFFLVWGASCITLTFIFAALFSRATKAAIVVILIWLVPMALENQIIGKSTSVQLAACLWSTLGLCIGYDTIHKFEKVGEG</sequence>
<organism evidence="9 10">
    <name type="scientific">Callosobruchus maculatus</name>
    <name type="common">Southern cowpea weevil</name>
    <name type="synonym">Pulse bruchid</name>
    <dbReference type="NCBI Taxonomy" id="64391"/>
    <lineage>
        <taxon>Eukaryota</taxon>
        <taxon>Metazoa</taxon>
        <taxon>Ecdysozoa</taxon>
        <taxon>Arthropoda</taxon>
        <taxon>Hexapoda</taxon>
        <taxon>Insecta</taxon>
        <taxon>Pterygota</taxon>
        <taxon>Neoptera</taxon>
        <taxon>Endopterygota</taxon>
        <taxon>Coleoptera</taxon>
        <taxon>Polyphaga</taxon>
        <taxon>Cucujiformia</taxon>
        <taxon>Chrysomeloidea</taxon>
        <taxon>Chrysomelidae</taxon>
        <taxon>Bruchinae</taxon>
        <taxon>Bruchini</taxon>
        <taxon>Callosobruchus</taxon>
    </lineage>
</organism>
<evidence type="ECO:0000256" key="5">
    <source>
        <dbReference type="ARBA" id="ARBA00022989"/>
    </source>
</evidence>
<evidence type="ECO:0000313" key="9">
    <source>
        <dbReference type="EMBL" id="VEN64125.1"/>
    </source>
</evidence>
<dbReference type="GO" id="GO:0140359">
    <property type="term" value="F:ABC-type transporter activity"/>
    <property type="evidence" value="ECO:0007669"/>
    <property type="project" value="InterPro"/>
</dbReference>
<dbReference type="EMBL" id="CAACVG010015131">
    <property type="protein sequence ID" value="VEN64125.1"/>
    <property type="molecule type" value="Genomic_DNA"/>
</dbReference>
<keyword evidence="10" id="KW-1185">Reference proteome</keyword>
<evidence type="ECO:0000259" key="8">
    <source>
        <dbReference type="Pfam" id="PF12698"/>
    </source>
</evidence>
<feature type="non-terminal residue" evidence="9">
    <location>
        <position position="142"/>
    </location>
</feature>
<evidence type="ECO:0000256" key="6">
    <source>
        <dbReference type="ARBA" id="ARBA00023136"/>
    </source>
</evidence>
<evidence type="ECO:0000313" key="10">
    <source>
        <dbReference type="Proteomes" id="UP000410492"/>
    </source>
</evidence>
<reference evidence="9 10" key="1">
    <citation type="submission" date="2019-01" db="EMBL/GenBank/DDBJ databases">
        <authorList>
            <person name="Sayadi A."/>
        </authorList>
    </citation>
    <scope>NUCLEOTIDE SEQUENCE [LARGE SCALE GENOMIC DNA]</scope>
</reference>
<feature type="domain" description="ABC-2 type transporter transmembrane" evidence="8">
    <location>
        <begin position="7"/>
        <end position="102"/>
    </location>
</feature>
<evidence type="ECO:0000256" key="2">
    <source>
        <dbReference type="ARBA" id="ARBA00022448"/>
    </source>
</evidence>
<dbReference type="GO" id="GO:0016020">
    <property type="term" value="C:membrane"/>
    <property type="evidence" value="ECO:0007669"/>
    <property type="project" value="UniProtKB-SubCell"/>
</dbReference>
<dbReference type="Pfam" id="PF12698">
    <property type="entry name" value="ABC2_membrane_3"/>
    <property type="match status" value="1"/>
</dbReference>
<dbReference type="GO" id="GO:0005319">
    <property type="term" value="F:lipid transporter activity"/>
    <property type="evidence" value="ECO:0007669"/>
    <property type="project" value="TreeGrafter"/>
</dbReference>
<keyword evidence="4" id="KW-0677">Repeat</keyword>
<feature type="transmembrane region" description="Helical" evidence="7">
    <location>
        <begin position="89"/>
        <end position="108"/>
    </location>
</feature>